<dbReference type="PROSITE" id="PS51155">
    <property type="entry name" value="CHIT_BIND_RR_2"/>
    <property type="match status" value="1"/>
</dbReference>
<dbReference type="Pfam" id="PF00379">
    <property type="entry name" value="Chitin_bind_4"/>
    <property type="match status" value="1"/>
</dbReference>
<accession>A0A8K0DH65</accession>
<protein>
    <submittedName>
        <fullName evidence="2">Uncharacterized protein</fullName>
    </submittedName>
</protein>
<proteinExistence type="predicted"/>
<comment type="caution">
    <text evidence="2">The sequence shown here is derived from an EMBL/GenBank/DDBJ whole genome shotgun (WGS) entry which is preliminary data.</text>
</comment>
<dbReference type="GO" id="GO:0042302">
    <property type="term" value="F:structural constituent of cuticle"/>
    <property type="evidence" value="ECO:0007669"/>
    <property type="project" value="UniProtKB-UniRule"/>
</dbReference>
<gene>
    <name evidence="2" type="ORF">ILUMI_03004</name>
</gene>
<sequence length="153" mass="17157">MCGILNVAIIFIIGINFNFLICKPFHIYNNQVNYKNVRNKSGSYEYTFNTHFRLPTDDIGASQRGTIEENSKGEVVLKVNGTFHYLPECDHLIDVYYTADENGYVPHVRQFFNRKIEKVDGKIIGYSRICSVANPPQVGAACLASLQGGCVGK</sequence>
<dbReference type="InterPro" id="IPR000618">
    <property type="entry name" value="Insect_cuticle"/>
</dbReference>
<dbReference type="OrthoDB" id="6436213at2759"/>
<organism evidence="2 3">
    <name type="scientific">Ignelater luminosus</name>
    <name type="common">Cucubano</name>
    <name type="synonym">Pyrophorus luminosus</name>
    <dbReference type="NCBI Taxonomy" id="2038154"/>
    <lineage>
        <taxon>Eukaryota</taxon>
        <taxon>Metazoa</taxon>
        <taxon>Ecdysozoa</taxon>
        <taxon>Arthropoda</taxon>
        <taxon>Hexapoda</taxon>
        <taxon>Insecta</taxon>
        <taxon>Pterygota</taxon>
        <taxon>Neoptera</taxon>
        <taxon>Endopterygota</taxon>
        <taxon>Coleoptera</taxon>
        <taxon>Polyphaga</taxon>
        <taxon>Elateriformia</taxon>
        <taxon>Elateroidea</taxon>
        <taxon>Elateridae</taxon>
        <taxon>Agrypninae</taxon>
        <taxon>Pyrophorini</taxon>
        <taxon>Ignelater</taxon>
    </lineage>
</organism>
<keyword evidence="3" id="KW-1185">Reference proteome</keyword>
<reference evidence="2" key="1">
    <citation type="submission" date="2019-08" db="EMBL/GenBank/DDBJ databases">
        <title>The genome of the North American firefly Photinus pyralis.</title>
        <authorList>
            <consortium name="Photinus pyralis genome working group"/>
            <person name="Fallon T.R."/>
            <person name="Sander Lower S.E."/>
            <person name="Weng J.-K."/>
        </authorList>
    </citation>
    <scope>NUCLEOTIDE SEQUENCE</scope>
    <source>
        <strain evidence="2">TRF0915ILg1</strain>
        <tissue evidence="2">Whole body</tissue>
    </source>
</reference>
<keyword evidence="1" id="KW-0193">Cuticle</keyword>
<dbReference type="Proteomes" id="UP000801492">
    <property type="component" value="Unassembled WGS sequence"/>
</dbReference>
<evidence type="ECO:0000256" key="1">
    <source>
        <dbReference type="PROSITE-ProRule" id="PRU00497"/>
    </source>
</evidence>
<dbReference type="EMBL" id="VTPC01001087">
    <property type="protein sequence ID" value="KAF2903183.1"/>
    <property type="molecule type" value="Genomic_DNA"/>
</dbReference>
<dbReference type="AlphaFoldDB" id="A0A8K0DH65"/>
<evidence type="ECO:0000313" key="2">
    <source>
        <dbReference type="EMBL" id="KAF2903183.1"/>
    </source>
</evidence>
<evidence type="ECO:0000313" key="3">
    <source>
        <dbReference type="Proteomes" id="UP000801492"/>
    </source>
</evidence>
<name>A0A8K0DH65_IGNLU</name>